<feature type="compositionally biased region" description="Gly residues" evidence="1">
    <location>
        <begin position="161"/>
        <end position="170"/>
    </location>
</feature>
<feature type="region of interest" description="Disordered" evidence="1">
    <location>
        <begin position="1"/>
        <end position="79"/>
    </location>
</feature>
<organism evidence="2 3">
    <name type="scientific">Geodermatophilus saharensis</name>
    <dbReference type="NCBI Taxonomy" id="1137994"/>
    <lineage>
        <taxon>Bacteria</taxon>
        <taxon>Bacillati</taxon>
        <taxon>Actinomycetota</taxon>
        <taxon>Actinomycetes</taxon>
        <taxon>Geodermatophilales</taxon>
        <taxon>Geodermatophilaceae</taxon>
        <taxon>Geodermatophilus</taxon>
    </lineage>
</organism>
<feature type="compositionally biased region" description="Low complexity" evidence="1">
    <location>
        <begin position="43"/>
        <end position="54"/>
    </location>
</feature>
<dbReference type="Proteomes" id="UP000198386">
    <property type="component" value="Unassembled WGS sequence"/>
</dbReference>
<protein>
    <submittedName>
        <fullName evidence="2">Uncharacterized protein</fullName>
    </submittedName>
</protein>
<feature type="compositionally biased region" description="Acidic residues" evidence="1">
    <location>
        <begin position="146"/>
        <end position="157"/>
    </location>
</feature>
<dbReference type="AlphaFoldDB" id="A0A239BSF0"/>
<name>A0A239BSF0_9ACTN</name>
<gene>
    <name evidence="2" type="ORF">SAMN04488107_1394</name>
</gene>
<evidence type="ECO:0000313" key="2">
    <source>
        <dbReference type="EMBL" id="SNS10609.1"/>
    </source>
</evidence>
<dbReference type="EMBL" id="FZOH01000002">
    <property type="protein sequence ID" value="SNS10609.1"/>
    <property type="molecule type" value="Genomic_DNA"/>
</dbReference>
<keyword evidence="3" id="KW-1185">Reference proteome</keyword>
<sequence>MNDHPSPTPSGNRWEPSTIPAWHPEHVPADAASGPSRTATADAPAVSSTPAGSTPTGGAGTSRQGMPSPLRKRAAAGAAAAALLAIGGAGGFAVGSAAAGDTGASVVQQGGGTADPDGDGLPGGRPNFGQGVPPGPGGTPPGLDDGTTDDGTTDEGTTDGTTGGTGGDPA</sequence>
<dbReference type="RefSeq" id="WP_089403110.1">
    <property type="nucleotide sequence ID" value="NZ_FZOH01000002.1"/>
</dbReference>
<dbReference type="OrthoDB" id="10017851at2"/>
<proteinExistence type="predicted"/>
<accession>A0A239BSF0</accession>
<evidence type="ECO:0000256" key="1">
    <source>
        <dbReference type="SAM" id="MobiDB-lite"/>
    </source>
</evidence>
<evidence type="ECO:0000313" key="3">
    <source>
        <dbReference type="Proteomes" id="UP000198386"/>
    </source>
</evidence>
<feature type="region of interest" description="Disordered" evidence="1">
    <location>
        <begin position="92"/>
        <end position="170"/>
    </location>
</feature>
<reference evidence="3" key="1">
    <citation type="submission" date="2017-06" db="EMBL/GenBank/DDBJ databases">
        <authorList>
            <person name="Varghese N."/>
            <person name="Submissions S."/>
        </authorList>
    </citation>
    <scope>NUCLEOTIDE SEQUENCE [LARGE SCALE GENOMIC DNA]</scope>
    <source>
        <strain evidence="3">DSM 45423</strain>
    </source>
</reference>